<organism evidence="1 2">
    <name type="scientific">Rhodocytophaga rosea</name>
    <dbReference type="NCBI Taxonomy" id="2704465"/>
    <lineage>
        <taxon>Bacteria</taxon>
        <taxon>Pseudomonadati</taxon>
        <taxon>Bacteroidota</taxon>
        <taxon>Cytophagia</taxon>
        <taxon>Cytophagales</taxon>
        <taxon>Rhodocytophagaceae</taxon>
        <taxon>Rhodocytophaga</taxon>
    </lineage>
</organism>
<name>A0A6C0GDT0_9BACT</name>
<evidence type="ECO:0000313" key="2">
    <source>
        <dbReference type="Proteomes" id="UP000480178"/>
    </source>
</evidence>
<evidence type="ECO:0008006" key="3">
    <source>
        <dbReference type="Google" id="ProtNLM"/>
    </source>
</evidence>
<evidence type="ECO:0000313" key="1">
    <source>
        <dbReference type="EMBL" id="QHT65953.1"/>
    </source>
</evidence>
<keyword evidence="2" id="KW-1185">Reference proteome</keyword>
<sequence>MSELEKFCQEYIQKGGYFAPDYDRDHEVLKKVKKTFPVINQKFEQQLIDLLKQETKKEFVGDLMYYYKNIPDLLINELLLVGINYGDPSFNRIFIRPSIKAEGTKKIIDKLCQFFQFSDKKTKIGISKLFYWIGPKNKKELDSIHTLVLRRIIEENDIIENYFYFHYFFKENDYLSVYNKELFLQAENLLKSIPDGSNSLEEIIKQDKVKLEFARNQLGWKIE</sequence>
<dbReference type="KEGG" id="rhoz:GXP67_04340"/>
<reference evidence="1 2" key="1">
    <citation type="submission" date="2020-01" db="EMBL/GenBank/DDBJ databases">
        <authorList>
            <person name="Kim M.K."/>
        </authorList>
    </citation>
    <scope>NUCLEOTIDE SEQUENCE [LARGE SCALE GENOMIC DNA]</scope>
    <source>
        <strain evidence="1 2">172606-1</strain>
    </source>
</reference>
<gene>
    <name evidence="1" type="ORF">GXP67_04340</name>
</gene>
<dbReference type="RefSeq" id="WP_162442026.1">
    <property type="nucleotide sequence ID" value="NZ_CP048222.1"/>
</dbReference>
<dbReference type="AlphaFoldDB" id="A0A6C0GDT0"/>
<dbReference type="EMBL" id="CP048222">
    <property type="protein sequence ID" value="QHT65953.1"/>
    <property type="molecule type" value="Genomic_DNA"/>
</dbReference>
<proteinExistence type="predicted"/>
<accession>A0A6C0GDT0</accession>
<dbReference type="Proteomes" id="UP000480178">
    <property type="component" value="Chromosome"/>
</dbReference>
<protein>
    <recommendedName>
        <fullName evidence="3">HEAT repeat domain-containing protein</fullName>
    </recommendedName>
</protein>